<feature type="domain" description="DNA methylase adenine-specific" evidence="6">
    <location>
        <begin position="263"/>
        <end position="411"/>
    </location>
</feature>
<sequence length="834" mass="94411">MRAIDLIAKCVEETGYASAAIRRGYAFADVLEQNTSTRHADLAVFTQTPPSYRSAAFAAAEGKGRRPEDVVTEHRALGAPLMFVIDDNISLWQVHPDKPPRLIDTYSTDAIPALFDQHRSDWHPEAIRRAKSIGAVDQAIPIQLDFVDAGLLPAIEGEIHVKLDRLLAEALEAADAVMDGKQLDDRILFRTVFRLLAAKVLQDREHNFSADWDTSNLSSVLSGIEKYYNLGAVSLPPRGETKDAFVAAWEHLRTGINFSNISSDDLAFVYENTLVTPETRKHFGTHSTPRQVAEYIVRGLELWRHDPATLHVYEPFAGAGVFLVSALRHIKENLPSRWSERERHDFLLNHISGDEKDPFACEVATLSLILADYPNHNGWHIRETDLYTKNTLDERMRGKNVILCNPPFEAFLADERALYSLPDETYSKPMLALSKALDAKPLALGFVLPRPFILGNQYSKLRRRIEETFGEVEVVELPDRTFGASDIEAAAVIAREPRPENAAVPFYTHLTGTTVSGRERLDFLKMGRATDHRKVKRYVTDHASGNLWVPPLNDVWEYLSAYKKLDSIMRGSRGLEWTYSQSEAFSEEQQEGYKLGVYNRRNIAQFQTPPRVWLDYREENIRVGYGQEWDETKIIINSGRRGRGPWRMAASLDSAGLLYTQQFYGFWPLEKMDRASLLAITALLNGPVANAFIALHSPQKVIRKGAIYDIPVPPSLPYAAAPHIEEYLALCGNVELFTNNEERLEKLLTKIDAAVLDAYDLPPRLEAQLLSYFVGFKRPVKHRWTHWDEAFPGPGLRLSERLSGKFDDRGAWISEILKPLPDKEAALLREWGTW</sequence>
<dbReference type="PRINTS" id="PR00507">
    <property type="entry name" value="N12N6MTFRASE"/>
</dbReference>
<accession>A0A367WH41</accession>
<evidence type="ECO:0000313" key="7">
    <source>
        <dbReference type="EMBL" id="RCK40579.1"/>
    </source>
</evidence>
<evidence type="ECO:0000256" key="1">
    <source>
        <dbReference type="ARBA" id="ARBA00006594"/>
    </source>
</evidence>
<dbReference type="Gene3D" id="3.40.50.150">
    <property type="entry name" value="Vaccinia Virus protein VP39"/>
    <property type="match status" value="1"/>
</dbReference>
<evidence type="ECO:0000313" key="8">
    <source>
        <dbReference type="Proteomes" id="UP000252517"/>
    </source>
</evidence>
<keyword evidence="3" id="KW-0489">Methyltransferase</keyword>
<evidence type="ECO:0000256" key="3">
    <source>
        <dbReference type="ARBA" id="ARBA00022603"/>
    </source>
</evidence>
<evidence type="ECO:0000256" key="2">
    <source>
        <dbReference type="ARBA" id="ARBA00011900"/>
    </source>
</evidence>
<dbReference type="GO" id="GO:0003677">
    <property type="term" value="F:DNA binding"/>
    <property type="evidence" value="ECO:0007669"/>
    <property type="project" value="InterPro"/>
</dbReference>
<dbReference type="GO" id="GO:0009007">
    <property type="term" value="F:site-specific DNA-methyltransferase (adenine-specific) activity"/>
    <property type="evidence" value="ECO:0007669"/>
    <property type="project" value="UniProtKB-EC"/>
</dbReference>
<gene>
    <name evidence="7" type="ORF">TH25_24400</name>
</gene>
<comment type="similarity">
    <text evidence="1">Belongs to the N(4)/N(6)-methyltransferase family.</text>
</comment>
<dbReference type="Pfam" id="PF02384">
    <property type="entry name" value="N6_Mtase"/>
    <property type="match status" value="1"/>
</dbReference>
<organism evidence="7 8">
    <name type="scientific">Thalassospira profundimaris</name>
    <dbReference type="NCBI Taxonomy" id="502049"/>
    <lineage>
        <taxon>Bacteria</taxon>
        <taxon>Pseudomonadati</taxon>
        <taxon>Pseudomonadota</taxon>
        <taxon>Alphaproteobacteria</taxon>
        <taxon>Rhodospirillales</taxon>
        <taxon>Thalassospiraceae</taxon>
        <taxon>Thalassospira</taxon>
    </lineage>
</organism>
<dbReference type="InterPro" id="IPR029063">
    <property type="entry name" value="SAM-dependent_MTases_sf"/>
</dbReference>
<proteinExistence type="inferred from homology"/>
<dbReference type="EC" id="2.1.1.72" evidence="2"/>
<name>A0A367WH41_9PROT</name>
<dbReference type="PANTHER" id="PTHR33841:SF1">
    <property type="entry name" value="DNA METHYLTRANSFERASE A"/>
    <property type="match status" value="1"/>
</dbReference>
<comment type="catalytic activity">
    <reaction evidence="5">
        <text>a 2'-deoxyadenosine in DNA + S-adenosyl-L-methionine = an N(6)-methyl-2'-deoxyadenosine in DNA + S-adenosyl-L-homocysteine + H(+)</text>
        <dbReference type="Rhea" id="RHEA:15197"/>
        <dbReference type="Rhea" id="RHEA-COMP:12418"/>
        <dbReference type="Rhea" id="RHEA-COMP:12419"/>
        <dbReference type="ChEBI" id="CHEBI:15378"/>
        <dbReference type="ChEBI" id="CHEBI:57856"/>
        <dbReference type="ChEBI" id="CHEBI:59789"/>
        <dbReference type="ChEBI" id="CHEBI:90615"/>
        <dbReference type="ChEBI" id="CHEBI:90616"/>
        <dbReference type="EC" id="2.1.1.72"/>
    </reaction>
</comment>
<dbReference type="OrthoDB" id="9806213at2"/>
<dbReference type="Proteomes" id="UP000252517">
    <property type="component" value="Unassembled WGS sequence"/>
</dbReference>
<evidence type="ECO:0000256" key="4">
    <source>
        <dbReference type="ARBA" id="ARBA00022679"/>
    </source>
</evidence>
<keyword evidence="4" id="KW-0808">Transferase</keyword>
<dbReference type="InterPro" id="IPR050953">
    <property type="entry name" value="N4_N6_ade-DNA_methylase"/>
</dbReference>
<dbReference type="AlphaFoldDB" id="A0A367WH41"/>
<dbReference type="SUPFAM" id="SSF53335">
    <property type="entry name" value="S-adenosyl-L-methionine-dependent methyltransferases"/>
    <property type="match status" value="1"/>
</dbReference>
<evidence type="ECO:0000256" key="5">
    <source>
        <dbReference type="ARBA" id="ARBA00047942"/>
    </source>
</evidence>
<dbReference type="GO" id="GO:0008170">
    <property type="term" value="F:N-methyltransferase activity"/>
    <property type="evidence" value="ECO:0007669"/>
    <property type="project" value="InterPro"/>
</dbReference>
<dbReference type="PANTHER" id="PTHR33841">
    <property type="entry name" value="DNA METHYLTRANSFERASE YEEA-RELATED"/>
    <property type="match status" value="1"/>
</dbReference>
<comment type="caution">
    <text evidence="7">The sequence shown here is derived from an EMBL/GenBank/DDBJ whole genome shotgun (WGS) entry which is preliminary data.</text>
</comment>
<dbReference type="EMBL" id="JPWH01000039">
    <property type="protein sequence ID" value="RCK40579.1"/>
    <property type="molecule type" value="Genomic_DNA"/>
</dbReference>
<evidence type="ECO:0000259" key="6">
    <source>
        <dbReference type="Pfam" id="PF02384"/>
    </source>
</evidence>
<dbReference type="InterPro" id="IPR003356">
    <property type="entry name" value="DNA_methylase_A-5"/>
</dbReference>
<protein>
    <recommendedName>
        <fullName evidence="2">site-specific DNA-methyltransferase (adenine-specific)</fullName>
        <ecNumber evidence="2">2.1.1.72</ecNumber>
    </recommendedName>
</protein>
<dbReference type="GO" id="GO:0032259">
    <property type="term" value="P:methylation"/>
    <property type="evidence" value="ECO:0007669"/>
    <property type="project" value="UniProtKB-KW"/>
</dbReference>
<reference evidence="7 8" key="1">
    <citation type="submission" date="2014-07" db="EMBL/GenBank/DDBJ databases">
        <title>Draft genome sequence of Thalassospira profundimaris S25-3-2.</title>
        <authorList>
            <person name="Lai Q."/>
            <person name="Shao Z."/>
        </authorList>
    </citation>
    <scope>NUCLEOTIDE SEQUENCE [LARGE SCALE GENOMIC DNA]</scope>
    <source>
        <strain evidence="7 8">S25-3-2</strain>
    </source>
</reference>